<name>A0A9P8PBT6_9ASCO</name>
<dbReference type="RefSeq" id="XP_046063320.1">
    <property type="nucleotide sequence ID" value="XM_046203555.1"/>
</dbReference>
<proteinExistence type="predicted"/>
<sequence length="145" mass="16693">MVSKTRQIFNVFLGKFDRELLVQNCIVNNSQRVGDVAFDKKLKGVTNDVSKICFFVQQTGKLGCKIICEAFNQIRRKIAEMWEQRPNLVNDRGKDLGVHRFWVSVGDFLLEESGQWQNFRNVVSQLRMAHVVSQDWKQPSSSGSL</sequence>
<dbReference type="AlphaFoldDB" id="A0A9P8PBT6"/>
<dbReference type="EMBL" id="JAEUBE010000158">
    <property type="protein sequence ID" value="KAH3668906.1"/>
    <property type="molecule type" value="Genomic_DNA"/>
</dbReference>
<gene>
    <name evidence="1" type="ORF">OGAPHI_002661</name>
</gene>
<comment type="caution">
    <text evidence="1">The sequence shown here is derived from an EMBL/GenBank/DDBJ whole genome shotgun (WGS) entry which is preliminary data.</text>
</comment>
<dbReference type="GeneID" id="70234628"/>
<accession>A0A9P8PBT6</accession>
<organism evidence="1 2">
    <name type="scientific">Ogataea philodendri</name>
    <dbReference type="NCBI Taxonomy" id="1378263"/>
    <lineage>
        <taxon>Eukaryota</taxon>
        <taxon>Fungi</taxon>
        <taxon>Dikarya</taxon>
        <taxon>Ascomycota</taxon>
        <taxon>Saccharomycotina</taxon>
        <taxon>Pichiomycetes</taxon>
        <taxon>Pichiales</taxon>
        <taxon>Pichiaceae</taxon>
        <taxon>Ogataea</taxon>
    </lineage>
</organism>
<dbReference type="Proteomes" id="UP000769157">
    <property type="component" value="Unassembled WGS sequence"/>
</dbReference>
<reference evidence="1" key="2">
    <citation type="submission" date="2021-01" db="EMBL/GenBank/DDBJ databases">
        <authorList>
            <person name="Schikora-Tamarit M.A."/>
        </authorList>
    </citation>
    <scope>NUCLEOTIDE SEQUENCE</scope>
    <source>
        <strain evidence="1">CBS6075</strain>
    </source>
</reference>
<evidence type="ECO:0000313" key="1">
    <source>
        <dbReference type="EMBL" id="KAH3668906.1"/>
    </source>
</evidence>
<keyword evidence="2" id="KW-1185">Reference proteome</keyword>
<protein>
    <submittedName>
        <fullName evidence="1">Uncharacterized protein</fullName>
    </submittedName>
</protein>
<evidence type="ECO:0000313" key="2">
    <source>
        <dbReference type="Proteomes" id="UP000769157"/>
    </source>
</evidence>
<reference evidence="1" key="1">
    <citation type="journal article" date="2021" name="Open Biol.">
        <title>Shared evolutionary footprints suggest mitochondrial oxidative damage underlies multiple complex I losses in fungi.</title>
        <authorList>
            <person name="Schikora-Tamarit M.A."/>
            <person name="Marcet-Houben M."/>
            <person name="Nosek J."/>
            <person name="Gabaldon T."/>
        </authorList>
    </citation>
    <scope>NUCLEOTIDE SEQUENCE</scope>
    <source>
        <strain evidence="1">CBS6075</strain>
    </source>
</reference>